<dbReference type="EMBL" id="CP001744">
    <property type="protein sequence ID" value="ADG68485.1"/>
    <property type="molecule type" value="Genomic_DNA"/>
</dbReference>
<keyword evidence="2" id="KW-1185">Reference proteome</keyword>
<dbReference type="AlphaFoldDB" id="D5SQM3"/>
<evidence type="ECO:0000313" key="1">
    <source>
        <dbReference type="EMBL" id="ADG68485.1"/>
    </source>
</evidence>
<dbReference type="HOGENOM" id="CLU_2992759_0_0_0"/>
<dbReference type="Proteomes" id="UP000002220">
    <property type="component" value="Chromosome"/>
</dbReference>
<accession>D5SQM3</accession>
<evidence type="ECO:0000313" key="2">
    <source>
        <dbReference type="Proteomes" id="UP000002220"/>
    </source>
</evidence>
<dbReference type="KEGG" id="plm:Plim_2662"/>
<protein>
    <submittedName>
        <fullName evidence="1">Uncharacterized protein</fullName>
    </submittedName>
</protein>
<proteinExistence type="predicted"/>
<sequence>MYALAMPFTSEALELNASLTISAGIGVESSMQAIIAQNFNLSGISLHMAINSSLVSI</sequence>
<reference evidence="1 2" key="1">
    <citation type="journal article" date="2010" name="Stand. Genomic Sci.">
        <title>Complete genome sequence of Planctomyces limnophilus type strain (Mu 290).</title>
        <authorList>
            <person name="Labutti K."/>
            <person name="Sikorski J."/>
            <person name="Schneider S."/>
            <person name="Nolan M."/>
            <person name="Lucas S."/>
            <person name="Glavina Del Rio T."/>
            <person name="Tice H."/>
            <person name="Cheng J.F."/>
            <person name="Goodwin L."/>
            <person name="Pitluck S."/>
            <person name="Liolios K."/>
            <person name="Ivanova N."/>
            <person name="Mavromatis K."/>
            <person name="Mikhailova N."/>
            <person name="Pati A."/>
            <person name="Chen A."/>
            <person name="Palaniappan K."/>
            <person name="Land M."/>
            <person name="Hauser L."/>
            <person name="Chang Y.J."/>
            <person name="Jeffries C.D."/>
            <person name="Tindall B.J."/>
            <person name="Rohde M."/>
            <person name="Goker M."/>
            <person name="Woyke T."/>
            <person name="Bristow J."/>
            <person name="Eisen J.A."/>
            <person name="Markowitz V."/>
            <person name="Hugenholtz P."/>
            <person name="Kyrpides N.C."/>
            <person name="Klenk H.P."/>
            <person name="Lapidus A."/>
        </authorList>
    </citation>
    <scope>NUCLEOTIDE SEQUENCE [LARGE SCALE GENOMIC DNA]</scope>
    <source>
        <strain evidence="2">ATCC 43296 / DSM 3776 / IFAM 1008 / 290</strain>
    </source>
</reference>
<gene>
    <name evidence="1" type="ordered locus">Plim_2662</name>
</gene>
<name>D5SQM3_PLAL2</name>
<organism evidence="1 2">
    <name type="scientific">Planctopirus limnophila (strain ATCC 43296 / DSM 3776 / IFAM 1008 / Mu 290)</name>
    <name type="common">Planctomyces limnophilus</name>
    <dbReference type="NCBI Taxonomy" id="521674"/>
    <lineage>
        <taxon>Bacteria</taxon>
        <taxon>Pseudomonadati</taxon>
        <taxon>Planctomycetota</taxon>
        <taxon>Planctomycetia</taxon>
        <taxon>Planctomycetales</taxon>
        <taxon>Planctomycetaceae</taxon>
        <taxon>Planctopirus</taxon>
    </lineage>
</organism>